<feature type="domain" description="CMP/dCMP-type deaminase" evidence="2">
    <location>
        <begin position="5"/>
        <end position="160"/>
    </location>
</feature>
<accession>A0ABN1J494</accession>
<evidence type="ECO:0000313" key="4">
    <source>
        <dbReference type="Proteomes" id="UP001500339"/>
    </source>
</evidence>
<name>A0ABN1J494_9CLOT</name>
<dbReference type="Pfam" id="PF00383">
    <property type="entry name" value="dCMP_cyt_deam_1"/>
    <property type="match status" value="1"/>
</dbReference>
<reference evidence="3 4" key="1">
    <citation type="journal article" date="2019" name="Int. J. Syst. Evol. Microbiol.">
        <title>The Global Catalogue of Microorganisms (GCM) 10K type strain sequencing project: providing services to taxonomists for standard genome sequencing and annotation.</title>
        <authorList>
            <consortium name="The Broad Institute Genomics Platform"/>
            <consortium name="The Broad Institute Genome Sequencing Center for Infectious Disease"/>
            <person name="Wu L."/>
            <person name="Ma J."/>
        </authorList>
    </citation>
    <scope>NUCLEOTIDE SEQUENCE [LARGE SCALE GENOMIC DNA]</scope>
    <source>
        <strain evidence="3 4">JCM 1405</strain>
    </source>
</reference>
<dbReference type="InterPro" id="IPR015517">
    <property type="entry name" value="dCMP_deaminase-rel"/>
</dbReference>
<dbReference type="PROSITE" id="PS51747">
    <property type="entry name" value="CYT_DCMP_DEAMINASES_2"/>
    <property type="match status" value="1"/>
</dbReference>
<dbReference type="Gene3D" id="3.40.140.10">
    <property type="entry name" value="Cytidine Deaminase, domain 2"/>
    <property type="match status" value="1"/>
</dbReference>
<gene>
    <name evidence="3" type="ORF">GCM10008905_26830</name>
</gene>
<dbReference type="PIRSF" id="PIRSF006019">
    <property type="entry name" value="dCMP_deaminase"/>
    <property type="match status" value="1"/>
</dbReference>
<dbReference type="InterPro" id="IPR002125">
    <property type="entry name" value="CMP_dCMP_dom"/>
</dbReference>
<proteinExistence type="predicted"/>
<comment type="caution">
    <text evidence="3">The sequence shown here is derived from an EMBL/GenBank/DDBJ whole genome shotgun (WGS) entry which is preliminary data.</text>
</comment>
<evidence type="ECO:0000256" key="1">
    <source>
        <dbReference type="ARBA" id="ARBA00022801"/>
    </source>
</evidence>
<dbReference type="Proteomes" id="UP001500339">
    <property type="component" value="Unassembled WGS sequence"/>
</dbReference>
<evidence type="ECO:0000313" key="3">
    <source>
        <dbReference type="EMBL" id="GAA0728228.1"/>
    </source>
</evidence>
<evidence type="ECO:0000259" key="2">
    <source>
        <dbReference type="PROSITE" id="PS51747"/>
    </source>
</evidence>
<dbReference type="RefSeq" id="WP_343770439.1">
    <property type="nucleotide sequence ID" value="NZ_BAAACF010000003.1"/>
</dbReference>
<protein>
    <submittedName>
        <fullName evidence="3">Cytidine/deoxycytidylate deaminase family protein</fullName>
    </submittedName>
</protein>
<keyword evidence="4" id="KW-1185">Reference proteome</keyword>
<keyword evidence="1" id="KW-0378">Hydrolase</keyword>
<dbReference type="SUPFAM" id="SSF53927">
    <property type="entry name" value="Cytidine deaminase-like"/>
    <property type="match status" value="1"/>
</dbReference>
<dbReference type="InterPro" id="IPR016473">
    <property type="entry name" value="dCMP_deaminase"/>
</dbReference>
<dbReference type="EMBL" id="BAAACF010000003">
    <property type="protein sequence ID" value="GAA0728228.1"/>
    <property type="molecule type" value="Genomic_DNA"/>
</dbReference>
<sequence>MERRDKHNYYLDIAETVLERGTCLRRNYGCAIVKNDEIISTGYTGAPRGRKNCNDLGFCRREQLKVPRGTQYELCRSVHSEANAIISASRKDMIGGTLYLVGKDANTGELVKDANSCIMCKRLIINSGIEFVIIRDTEKDYRVIKVQEWIDNDDSLSDTFGY</sequence>
<organism evidence="3 4">
    <name type="scientific">Clostridium malenominatum</name>
    <dbReference type="NCBI Taxonomy" id="1539"/>
    <lineage>
        <taxon>Bacteria</taxon>
        <taxon>Bacillati</taxon>
        <taxon>Bacillota</taxon>
        <taxon>Clostridia</taxon>
        <taxon>Eubacteriales</taxon>
        <taxon>Clostridiaceae</taxon>
        <taxon>Clostridium</taxon>
    </lineage>
</organism>
<dbReference type="PANTHER" id="PTHR11086:SF18">
    <property type="entry name" value="DEOXYCYTIDYLATE DEAMINASE"/>
    <property type="match status" value="1"/>
</dbReference>
<dbReference type="InterPro" id="IPR016193">
    <property type="entry name" value="Cytidine_deaminase-like"/>
</dbReference>
<dbReference type="PANTHER" id="PTHR11086">
    <property type="entry name" value="DEOXYCYTIDYLATE DEAMINASE-RELATED"/>
    <property type="match status" value="1"/>
</dbReference>